<organism evidence="1 2">
    <name type="scientific">Candidatus Muproteobacteria bacterium RBG_16_65_34</name>
    <dbReference type="NCBI Taxonomy" id="1817760"/>
    <lineage>
        <taxon>Bacteria</taxon>
        <taxon>Pseudomonadati</taxon>
        <taxon>Pseudomonadota</taxon>
        <taxon>Candidatus Muproteobacteria</taxon>
    </lineage>
</organism>
<evidence type="ECO:0000313" key="1">
    <source>
        <dbReference type="EMBL" id="OGI45960.1"/>
    </source>
</evidence>
<dbReference type="Proteomes" id="UP000178885">
    <property type="component" value="Unassembled WGS sequence"/>
</dbReference>
<accession>A0A1F6TLE3</accession>
<proteinExistence type="predicted"/>
<dbReference type="AlphaFoldDB" id="A0A1F6TLE3"/>
<evidence type="ECO:0000313" key="2">
    <source>
        <dbReference type="Proteomes" id="UP000178885"/>
    </source>
</evidence>
<dbReference type="EMBL" id="MFSU01000091">
    <property type="protein sequence ID" value="OGI45960.1"/>
    <property type="molecule type" value="Genomic_DNA"/>
</dbReference>
<comment type="caution">
    <text evidence="1">The sequence shown here is derived from an EMBL/GenBank/DDBJ whole genome shotgun (WGS) entry which is preliminary data.</text>
</comment>
<sequence length="111" mass="12193">MVVWLALGLSLAYALTLHALRTAPRAVVALELDADGNLALQTQADPNWQSYTLRSSFVHPWVTLLRVRPDGRRSGTQTLLIAADAAEPEAFRRLRARLAFGPRGAEIESKS</sequence>
<reference evidence="1 2" key="1">
    <citation type="journal article" date="2016" name="Nat. Commun.">
        <title>Thousands of microbial genomes shed light on interconnected biogeochemical processes in an aquifer system.</title>
        <authorList>
            <person name="Anantharaman K."/>
            <person name="Brown C.T."/>
            <person name="Hug L.A."/>
            <person name="Sharon I."/>
            <person name="Castelle C.J."/>
            <person name="Probst A.J."/>
            <person name="Thomas B.C."/>
            <person name="Singh A."/>
            <person name="Wilkins M.J."/>
            <person name="Karaoz U."/>
            <person name="Brodie E.L."/>
            <person name="Williams K.H."/>
            <person name="Hubbard S.S."/>
            <person name="Banfield J.F."/>
        </authorList>
    </citation>
    <scope>NUCLEOTIDE SEQUENCE [LARGE SCALE GENOMIC DNA]</scope>
</reference>
<dbReference type="InterPro" id="IPR009883">
    <property type="entry name" value="YgfX"/>
</dbReference>
<protein>
    <submittedName>
        <fullName evidence="1">Uncharacterized protein</fullName>
    </submittedName>
</protein>
<gene>
    <name evidence="1" type="ORF">A2151_04590</name>
</gene>
<name>A0A1F6TLE3_9PROT</name>
<dbReference type="Pfam" id="PF07254">
    <property type="entry name" value="Cpta_toxin"/>
    <property type="match status" value="1"/>
</dbReference>